<dbReference type="Proteomes" id="UP000799291">
    <property type="component" value="Unassembled WGS sequence"/>
</dbReference>
<accession>A0A6G1JJR3</accession>
<dbReference type="InterPro" id="IPR016181">
    <property type="entry name" value="Acyl_CoA_acyltransferase"/>
</dbReference>
<protein>
    <recommendedName>
        <fullName evidence="1">N-acetyltransferase domain-containing protein</fullName>
    </recommendedName>
</protein>
<feature type="domain" description="N-acetyltransferase" evidence="1">
    <location>
        <begin position="1"/>
        <end position="96"/>
    </location>
</feature>
<dbReference type="InterPro" id="IPR000182">
    <property type="entry name" value="GNAT_dom"/>
</dbReference>
<proteinExistence type="predicted"/>
<sequence length="132" mass="14965">MGSTLHIELNLLFVHPSHCRHGVGRMLIDWGIKKADELEIEVVVVSVPFAVPVYSRSGFVCDAWIEVDVIVEETSEQWKEWAGEDLRAVLMRKPARRVTSGLMNDRPEDRDRVEECDVREVDCMASGNVNDA</sequence>
<organism evidence="2 3">
    <name type="scientific">Lentithecium fluviatile CBS 122367</name>
    <dbReference type="NCBI Taxonomy" id="1168545"/>
    <lineage>
        <taxon>Eukaryota</taxon>
        <taxon>Fungi</taxon>
        <taxon>Dikarya</taxon>
        <taxon>Ascomycota</taxon>
        <taxon>Pezizomycotina</taxon>
        <taxon>Dothideomycetes</taxon>
        <taxon>Pleosporomycetidae</taxon>
        <taxon>Pleosporales</taxon>
        <taxon>Massarineae</taxon>
        <taxon>Lentitheciaceae</taxon>
        <taxon>Lentithecium</taxon>
    </lineage>
</organism>
<keyword evidence="3" id="KW-1185">Reference proteome</keyword>
<dbReference type="GO" id="GO:0016747">
    <property type="term" value="F:acyltransferase activity, transferring groups other than amino-acyl groups"/>
    <property type="evidence" value="ECO:0007669"/>
    <property type="project" value="InterPro"/>
</dbReference>
<name>A0A6G1JJR3_9PLEO</name>
<dbReference type="PROSITE" id="PS51186">
    <property type="entry name" value="GNAT"/>
    <property type="match status" value="1"/>
</dbReference>
<dbReference type="InterPro" id="IPR052523">
    <property type="entry name" value="Trichothecene_AcTrans"/>
</dbReference>
<reference evidence="2" key="1">
    <citation type="journal article" date="2020" name="Stud. Mycol.">
        <title>101 Dothideomycetes genomes: a test case for predicting lifestyles and emergence of pathogens.</title>
        <authorList>
            <person name="Haridas S."/>
            <person name="Albert R."/>
            <person name="Binder M."/>
            <person name="Bloem J."/>
            <person name="Labutti K."/>
            <person name="Salamov A."/>
            <person name="Andreopoulos B."/>
            <person name="Baker S."/>
            <person name="Barry K."/>
            <person name="Bills G."/>
            <person name="Bluhm B."/>
            <person name="Cannon C."/>
            <person name="Castanera R."/>
            <person name="Culley D."/>
            <person name="Daum C."/>
            <person name="Ezra D."/>
            <person name="Gonzalez J."/>
            <person name="Henrissat B."/>
            <person name="Kuo A."/>
            <person name="Liang C."/>
            <person name="Lipzen A."/>
            <person name="Lutzoni F."/>
            <person name="Magnuson J."/>
            <person name="Mondo S."/>
            <person name="Nolan M."/>
            <person name="Ohm R."/>
            <person name="Pangilinan J."/>
            <person name="Park H.-J."/>
            <person name="Ramirez L."/>
            <person name="Alfaro M."/>
            <person name="Sun H."/>
            <person name="Tritt A."/>
            <person name="Yoshinaga Y."/>
            <person name="Zwiers L.-H."/>
            <person name="Turgeon B."/>
            <person name="Goodwin S."/>
            <person name="Spatafora J."/>
            <person name="Crous P."/>
            <person name="Grigoriev I."/>
        </authorList>
    </citation>
    <scope>NUCLEOTIDE SEQUENCE</scope>
    <source>
        <strain evidence="2">CBS 122367</strain>
    </source>
</reference>
<evidence type="ECO:0000313" key="2">
    <source>
        <dbReference type="EMBL" id="KAF2690658.1"/>
    </source>
</evidence>
<dbReference type="PANTHER" id="PTHR42791:SF5">
    <property type="entry name" value="HYPOTHETICAL ACETYLTRANSFERASE (EUROFUNG)"/>
    <property type="match status" value="1"/>
</dbReference>
<dbReference type="PANTHER" id="PTHR42791">
    <property type="entry name" value="GNAT FAMILY ACETYLTRANSFERASE"/>
    <property type="match status" value="1"/>
</dbReference>
<dbReference type="CDD" id="cd04301">
    <property type="entry name" value="NAT_SF"/>
    <property type="match status" value="1"/>
</dbReference>
<evidence type="ECO:0000313" key="3">
    <source>
        <dbReference type="Proteomes" id="UP000799291"/>
    </source>
</evidence>
<dbReference type="OrthoDB" id="4738875at2759"/>
<evidence type="ECO:0000259" key="1">
    <source>
        <dbReference type="PROSITE" id="PS51186"/>
    </source>
</evidence>
<dbReference type="AlphaFoldDB" id="A0A6G1JJR3"/>
<dbReference type="Pfam" id="PF13673">
    <property type="entry name" value="Acetyltransf_10"/>
    <property type="match status" value="1"/>
</dbReference>
<dbReference type="Gene3D" id="3.40.630.30">
    <property type="match status" value="1"/>
</dbReference>
<dbReference type="EMBL" id="MU005570">
    <property type="protein sequence ID" value="KAF2690658.1"/>
    <property type="molecule type" value="Genomic_DNA"/>
</dbReference>
<dbReference type="SUPFAM" id="SSF55729">
    <property type="entry name" value="Acyl-CoA N-acyltransferases (Nat)"/>
    <property type="match status" value="1"/>
</dbReference>
<gene>
    <name evidence="2" type="ORF">K458DRAFT_61488</name>
</gene>